<proteinExistence type="predicted"/>
<organism evidence="2 3">
    <name type="scientific">Colletotrichum cuscutae</name>
    <dbReference type="NCBI Taxonomy" id="1209917"/>
    <lineage>
        <taxon>Eukaryota</taxon>
        <taxon>Fungi</taxon>
        <taxon>Dikarya</taxon>
        <taxon>Ascomycota</taxon>
        <taxon>Pezizomycotina</taxon>
        <taxon>Sordariomycetes</taxon>
        <taxon>Hypocreomycetidae</taxon>
        <taxon>Glomerellales</taxon>
        <taxon>Glomerellaceae</taxon>
        <taxon>Colletotrichum</taxon>
        <taxon>Colletotrichum acutatum species complex</taxon>
    </lineage>
</organism>
<dbReference type="PANTHER" id="PTHR38788">
    <property type="entry name" value="CLR5 DOMAIN-CONTAINING PROTEIN"/>
    <property type="match status" value="1"/>
</dbReference>
<feature type="domain" description="Clr5" evidence="1">
    <location>
        <begin position="19"/>
        <end position="65"/>
    </location>
</feature>
<reference evidence="2" key="1">
    <citation type="submission" date="2016-11" db="EMBL/GenBank/DDBJ databases">
        <title>The genome sequence of Colletotrichum cuscutae.</title>
        <authorList>
            <person name="Baroncelli R."/>
        </authorList>
    </citation>
    <scope>NUCLEOTIDE SEQUENCE</scope>
    <source>
        <strain evidence="2">IMI 304802</strain>
    </source>
</reference>
<evidence type="ECO:0000313" key="2">
    <source>
        <dbReference type="EMBL" id="KAK1494289.1"/>
    </source>
</evidence>
<dbReference type="Proteomes" id="UP001239213">
    <property type="component" value="Unassembled WGS sequence"/>
</dbReference>
<evidence type="ECO:0000259" key="1">
    <source>
        <dbReference type="Pfam" id="PF14420"/>
    </source>
</evidence>
<gene>
    <name evidence="2" type="ORF">CCUS01_13704</name>
</gene>
<dbReference type="EMBL" id="MPDP01000021">
    <property type="protein sequence ID" value="KAK1494289.1"/>
    <property type="molecule type" value="Genomic_DNA"/>
</dbReference>
<name>A0AAI9YB84_9PEZI</name>
<keyword evidence="3" id="KW-1185">Reference proteome</keyword>
<dbReference type="AlphaFoldDB" id="A0AAI9YB84"/>
<dbReference type="PANTHER" id="PTHR38788:SF3">
    <property type="entry name" value="CLR5 DOMAIN-CONTAINING PROTEIN"/>
    <property type="match status" value="1"/>
</dbReference>
<sequence length="277" mass="31660">MSTPPKSQSVRAGKTYATEKDWHRMQPTITKLYRDENRSLRQVSEIMESHYHFHATTKMYKSRLKITCSTPSPTLLKNEIPRRIEPHSDLRLLDNSIRIIHSYLDGAFETGLVAIDGRVLYGPNGKPARQRVRKWHNDMAGIHVLLSSKETTAAFRLLNKQLDFLKHLIREQDPELLLLTFHDIFDLEPNLAESLLVFVCRMHQAIFGEHHPLSLIWDNLVRFTAKTRLQAVLSMAASTAKEMEARMGAQSAYVEALECLQVDVHKQTGSKDAFGSS</sequence>
<dbReference type="Pfam" id="PF14420">
    <property type="entry name" value="Clr5"/>
    <property type="match status" value="1"/>
</dbReference>
<evidence type="ECO:0000313" key="3">
    <source>
        <dbReference type="Proteomes" id="UP001239213"/>
    </source>
</evidence>
<protein>
    <recommendedName>
        <fullName evidence="1">Clr5 domain-containing protein</fullName>
    </recommendedName>
</protein>
<comment type="caution">
    <text evidence="2">The sequence shown here is derived from an EMBL/GenBank/DDBJ whole genome shotgun (WGS) entry which is preliminary data.</text>
</comment>
<dbReference type="InterPro" id="IPR025676">
    <property type="entry name" value="Clr5_dom"/>
</dbReference>
<accession>A0AAI9YB84</accession>